<feature type="chain" id="PRO_5025400487" evidence="2">
    <location>
        <begin position="22"/>
        <end position="391"/>
    </location>
</feature>
<gene>
    <name evidence="3" type="ORF">EJ05DRAFT_442442</name>
</gene>
<evidence type="ECO:0000313" key="3">
    <source>
        <dbReference type="EMBL" id="KAF2755019.1"/>
    </source>
</evidence>
<dbReference type="FunFam" id="3.40.720.10:FF:000064">
    <property type="entry name" value="Probable acid phosphatase Pho610"/>
    <property type="match status" value="1"/>
</dbReference>
<dbReference type="Gene3D" id="3.40.720.10">
    <property type="entry name" value="Alkaline Phosphatase, subunit A"/>
    <property type="match status" value="1"/>
</dbReference>
<evidence type="ECO:0000256" key="1">
    <source>
        <dbReference type="ARBA" id="ARBA00022801"/>
    </source>
</evidence>
<feature type="signal peptide" evidence="2">
    <location>
        <begin position="1"/>
        <end position="21"/>
    </location>
</feature>
<dbReference type="RefSeq" id="XP_033597470.1">
    <property type="nucleotide sequence ID" value="XM_033742036.1"/>
</dbReference>
<dbReference type="GO" id="GO:0016788">
    <property type="term" value="F:hydrolase activity, acting on ester bonds"/>
    <property type="evidence" value="ECO:0007669"/>
    <property type="project" value="InterPro"/>
</dbReference>
<dbReference type="InterPro" id="IPR017850">
    <property type="entry name" value="Alkaline_phosphatase_core_sf"/>
</dbReference>
<proteinExistence type="predicted"/>
<dbReference type="OrthoDB" id="5135119at2759"/>
<keyword evidence="1" id="KW-0378">Hydrolase</keyword>
<evidence type="ECO:0000256" key="2">
    <source>
        <dbReference type="SAM" id="SignalP"/>
    </source>
</evidence>
<sequence>MYLDSALAGVAALLTTTTVATQYVAQTSAAKVSGKVFDRMAVIWLENTNYDKAAGDPSLQYLAKKGITLSSYYGVTHPSEPNYVAAIGGDYFGMNNDDHNNVPKNISSIVDLLEAKGISWASYQEDMPYTGYQDTEYDNPRTGANMYVRKHNPCVIYDSVATQPSRLNLIKNLTLFQNDLKANALPQWMFITPNMTSDGHDSSVTTAGTWTRNFVEPLLSNSNFMNKTLVLITFDENHDYTQPNKVLGILLGDVIPSSLVGTTDSTFYDHYSEISTVEANWGLDTLGRFDVGANVFKFVADVVGEKVRSWGSTSGSVALSNMYFNQSYAGPFNSKYKNGGWAVPNVDAEYAGRTVLQKIKDAWSSASGNKIYTTNLEIPDGQHPPKGFEPK</sequence>
<dbReference type="PANTHER" id="PTHR31956:SF15">
    <property type="entry name" value="ACID PHOSPHATASE PHOA"/>
    <property type="match status" value="1"/>
</dbReference>
<dbReference type="GO" id="GO:0009395">
    <property type="term" value="P:phospholipid catabolic process"/>
    <property type="evidence" value="ECO:0007669"/>
    <property type="project" value="TreeGrafter"/>
</dbReference>
<dbReference type="EMBL" id="ML996578">
    <property type="protein sequence ID" value="KAF2755019.1"/>
    <property type="molecule type" value="Genomic_DNA"/>
</dbReference>
<dbReference type="Proteomes" id="UP000799437">
    <property type="component" value="Unassembled WGS sequence"/>
</dbReference>
<protein>
    <submittedName>
        <fullName evidence="3">Phosphoesterase-domain-containing protein</fullName>
    </submittedName>
</protein>
<dbReference type="GeneID" id="54483090"/>
<dbReference type="Pfam" id="PF04185">
    <property type="entry name" value="Phosphoesterase"/>
    <property type="match status" value="1"/>
</dbReference>
<keyword evidence="2" id="KW-0732">Signal</keyword>
<reference evidence="3" key="1">
    <citation type="journal article" date="2020" name="Stud. Mycol.">
        <title>101 Dothideomycetes genomes: a test case for predicting lifestyles and emergence of pathogens.</title>
        <authorList>
            <person name="Haridas S."/>
            <person name="Albert R."/>
            <person name="Binder M."/>
            <person name="Bloem J."/>
            <person name="Labutti K."/>
            <person name="Salamov A."/>
            <person name="Andreopoulos B."/>
            <person name="Baker S."/>
            <person name="Barry K."/>
            <person name="Bills G."/>
            <person name="Bluhm B."/>
            <person name="Cannon C."/>
            <person name="Castanera R."/>
            <person name="Culley D."/>
            <person name="Daum C."/>
            <person name="Ezra D."/>
            <person name="Gonzalez J."/>
            <person name="Henrissat B."/>
            <person name="Kuo A."/>
            <person name="Liang C."/>
            <person name="Lipzen A."/>
            <person name="Lutzoni F."/>
            <person name="Magnuson J."/>
            <person name="Mondo S."/>
            <person name="Nolan M."/>
            <person name="Ohm R."/>
            <person name="Pangilinan J."/>
            <person name="Park H.-J."/>
            <person name="Ramirez L."/>
            <person name="Alfaro M."/>
            <person name="Sun H."/>
            <person name="Tritt A."/>
            <person name="Yoshinaga Y."/>
            <person name="Zwiers L.-H."/>
            <person name="Turgeon B."/>
            <person name="Goodwin S."/>
            <person name="Spatafora J."/>
            <person name="Crous P."/>
            <person name="Grigoriev I."/>
        </authorList>
    </citation>
    <scope>NUCLEOTIDE SEQUENCE</scope>
    <source>
        <strain evidence="3">CBS 121739</strain>
    </source>
</reference>
<name>A0A6A6VYS6_9PEZI</name>
<organism evidence="3 4">
    <name type="scientific">Pseudovirgaria hyperparasitica</name>
    <dbReference type="NCBI Taxonomy" id="470096"/>
    <lineage>
        <taxon>Eukaryota</taxon>
        <taxon>Fungi</taxon>
        <taxon>Dikarya</taxon>
        <taxon>Ascomycota</taxon>
        <taxon>Pezizomycotina</taxon>
        <taxon>Dothideomycetes</taxon>
        <taxon>Dothideomycetes incertae sedis</taxon>
        <taxon>Acrospermales</taxon>
        <taxon>Acrospermaceae</taxon>
        <taxon>Pseudovirgaria</taxon>
    </lineage>
</organism>
<keyword evidence="4" id="KW-1185">Reference proteome</keyword>
<dbReference type="PANTHER" id="PTHR31956">
    <property type="entry name" value="NON-SPECIFIC PHOSPHOLIPASE C4-RELATED"/>
    <property type="match status" value="1"/>
</dbReference>
<dbReference type="InterPro" id="IPR007312">
    <property type="entry name" value="Phosphoesterase"/>
</dbReference>
<accession>A0A6A6VYS6</accession>
<evidence type="ECO:0000313" key="4">
    <source>
        <dbReference type="Proteomes" id="UP000799437"/>
    </source>
</evidence>
<dbReference type="AlphaFoldDB" id="A0A6A6VYS6"/>